<evidence type="ECO:0000256" key="3">
    <source>
        <dbReference type="ARBA" id="ARBA00022729"/>
    </source>
</evidence>
<feature type="domain" description="MAM" evidence="6">
    <location>
        <begin position="374"/>
        <end position="525"/>
    </location>
</feature>
<dbReference type="Gene3D" id="2.60.120.200">
    <property type="match status" value="1"/>
</dbReference>
<reference evidence="9" key="1">
    <citation type="journal article" date="2019" name="Int. J. Syst. Evol. Microbiol.">
        <title>The Global Catalogue of Microorganisms (GCM) 10K type strain sequencing project: providing services to taxonomists for standard genome sequencing and annotation.</title>
        <authorList>
            <consortium name="The Broad Institute Genomics Platform"/>
            <consortium name="The Broad Institute Genome Sequencing Center for Infectious Disease"/>
            <person name="Wu L."/>
            <person name="Ma J."/>
        </authorList>
    </citation>
    <scope>NUCLEOTIDE SEQUENCE [LARGE SCALE GENOMIC DNA]</scope>
    <source>
        <strain evidence="9">KCTC 52274</strain>
    </source>
</reference>
<dbReference type="InterPro" id="IPR036116">
    <property type="entry name" value="FN3_sf"/>
</dbReference>
<dbReference type="Pfam" id="PF04231">
    <property type="entry name" value="Endonuclease_1"/>
    <property type="match status" value="1"/>
</dbReference>
<dbReference type="CDD" id="cd00063">
    <property type="entry name" value="FN3"/>
    <property type="match status" value="1"/>
</dbReference>
<dbReference type="InterPro" id="IPR003961">
    <property type="entry name" value="FN3_dom"/>
</dbReference>
<comment type="similarity">
    <text evidence="1">Belongs to the EndA/NucM nuclease family.</text>
</comment>
<dbReference type="NCBIfam" id="TIGR04183">
    <property type="entry name" value="Por_Secre_tail"/>
    <property type="match status" value="1"/>
</dbReference>
<dbReference type="InterPro" id="IPR007346">
    <property type="entry name" value="Endonuclease-I"/>
</dbReference>
<keyword evidence="3" id="KW-0732">Signal</keyword>
<evidence type="ECO:0000313" key="9">
    <source>
        <dbReference type="Proteomes" id="UP001597319"/>
    </source>
</evidence>
<dbReference type="InterPro" id="IPR044925">
    <property type="entry name" value="His-Me_finger_sf"/>
</dbReference>
<protein>
    <submittedName>
        <fullName evidence="8">Endonuclease</fullName>
    </submittedName>
</protein>
<dbReference type="PROSITE" id="PS50853">
    <property type="entry name" value="FN3"/>
    <property type="match status" value="1"/>
</dbReference>
<dbReference type="Proteomes" id="UP001597319">
    <property type="component" value="Unassembled WGS sequence"/>
</dbReference>
<evidence type="ECO:0000256" key="2">
    <source>
        <dbReference type="ARBA" id="ARBA00022722"/>
    </source>
</evidence>
<evidence type="ECO:0000259" key="6">
    <source>
        <dbReference type="PROSITE" id="PS50060"/>
    </source>
</evidence>
<evidence type="ECO:0000313" key="8">
    <source>
        <dbReference type="EMBL" id="MFD2564859.1"/>
    </source>
</evidence>
<organism evidence="8 9">
    <name type="scientific">Aquimarina rubra</name>
    <dbReference type="NCBI Taxonomy" id="1920033"/>
    <lineage>
        <taxon>Bacteria</taxon>
        <taxon>Pseudomonadati</taxon>
        <taxon>Bacteroidota</taxon>
        <taxon>Flavobacteriia</taxon>
        <taxon>Flavobacteriales</taxon>
        <taxon>Flavobacteriaceae</taxon>
        <taxon>Aquimarina</taxon>
    </lineage>
</organism>
<evidence type="ECO:0000256" key="1">
    <source>
        <dbReference type="ARBA" id="ARBA00006429"/>
    </source>
</evidence>
<dbReference type="PANTHER" id="PTHR33607">
    <property type="entry name" value="ENDONUCLEASE-1"/>
    <property type="match status" value="1"/>
</dbReference>
<evidence type="ECO:0000256" key="5">
    <source>
        <dbReference type="SAM" id="MobiDB-lite"/>
    </source>
</evidence>
<dbReference type="RefSeq" id="WP_378294716.1">
    <property type="nucleotide sequence ID" value="NZ_JBHULE010000027.1"/>
</dbReference>
<dbReference type="EMBL" id="JBHULE010000027">
    <property type="protein sequence ID" value="MFD2564859.1"/>
    <property type="molecule type" value="Genomic_DNA"/>
</dbReference>
<dbReference type="GO" id="GO:0004519">
    <property type="term" value="F:endonuclease activity"/>
    <property type="evidence" value="ECO:0007669"/>
    <property type="project" value="UniProtKB-KW"/>
</dbReference>
<dbReference type="Pfam" id="PF18962">
    <property type="entry name" value="Por_Secre_tail"/>
    <property type="match status" value="1"/>
</dbReference>
<dbReference type="Gene3D" id="2.60.40.10">
    <property type="entry name" value="Immunoglobulins"/>
    <property type="match status" value="1"/>
</dbReference>
<proteinExistence type="inferred from homology"/>
<accession>A0ABW5LL29</accession>
<sequence length="735" mass="78376">MKNLLLLLIMGCTLIGFGQVPSYYSDVNLSLSGQALKNELAAKVTNTQTTTLSYTPGVWDALKQTDLDLANSSKVILIYGYSDTDGNSTTDRTRGVNNNGGGSTDWNREHVYPKSLGNPNLGTSGPGADAHHLRPADVQRNSSRGSRKFADGSGNSGATSQGHWYPGDEFKGDVARMMMYMYIRYGNRCLPSNVGIGTAVSGDTNMIQLFLEWNADDPVSSLELQRNPILENLQGNRNPFIDNPAFATQIWGGPQAEDRFGTGGGDTQAPSVPASLVASNTTTTATQLSWNASTDNVAVTGYDIYRNGSFLNSTTNTSSSVTGLSAATTYSFSVRAKDAAGNVSGFSTAINVTTQNTTGGGNTLCNSTVTLFPYNESFENTFGAWKQATTGDDFNWTIRSGNTPSSGTGPGSANSGSYYIYMESSTPNYSNKRAILYSPCYDITSASQATFSFKYHMYGSSAMGSLAVEASLDGTSWTSIWNRSGNQGNSWQTASVNLNAYVGEKVQLRFNGITGTTWQGDMAVDAANFSTSGNTGGGSTTSDVNLRITFDNYPEETSWEIRNDSNQIVYSGGTYGSQANGSTINLSRTLDSGCYTLVVKDTYGDGICCSYGNGSYALTDANGGVLVSGGSFGSQDSNGFCVGSASRNFSEEMVKENAAGLMDFGFYPNPVKEVLILQLENASEANYKIVNQIGQVVKTGKVTKQPIPVNRLSSGMYFISVNDGNKTVSKKFTKE</sequence>
<dbReference type="SUPFAM" id="SSF54060">
    <property type="entry name" value="His-Me finger endonucleases"/>
    <property type="match status" value="1"/>
</dbReference>
<keyword evidence="2" id="KW-0540">Nuclease</keyword>
<feature type="region of interest" description="Disordered" evidence="5">
    <location>
        <begin position="87"/>
        <end position="167"/>
    </location>
</feature>
<evidence type="ECO:0000256" key="4">
    <source>
        <dbReference type="ARBA" id="ARBA00022801"/>
    </source>
</evidence>
<dbReference type="InterPro" id="IPR013320">
    <property type="entry name" value="ConA-like_dom_sf"/>
</dbReference>
<evidence type="ECO:0000259" key="7">
    <source>
        <dbReference type="PROSITE" id="PS50853"/>
    </source>
</evidence>
<dbReference type="Pfam" id="PF00629">
    <property type="entry name" value="MAM"/>
    <property type="match status" value="1"/>
</dbReference>
<keyword evidence="9" id="KW-1185">Reference proteome</keyword>
<name>A0ABW5LL29_9FLAO</name>
<dbReference type="PROSITE" id="PS50060">
    <property type="entry name" value="MAM_2"/>
    <property type="match status" value="1"/>
</dbReference>
<dbReference type="InterPro" id="IPR000998">
    <property type="entry name" value="MAM_dom"/>
</dbReference>
<dbReference type="InterPro" id="IPR026444">
    <property type="entry name" value="Secre_tail"/>
</dbReference>
<dbReference type="Pfam" id="PF00041">
    <property type="entry name" value="fn3"/>
    <property type="match status" value="1"/>
</dbReference>
<dbReference type="SMART" id="SM00060">
    <property type="entry name" value="FN3"/>
    <property type="match status" value="1"/>
</dbReference>
<dbReference type="PANTHER" id="PTHR33607:SF2">
    <property type="entry name" value="ENDONUCLEASE-1"/>
    <property type="match status" value="1"/>
</dbReference>
<feature type="domain" description="Fibronectin type-III" evidence="7">
    <location>
        <begin position="272"/>
        <end position="357"/>
    </location>
</feature>
<keyword evidence="8" id="KW-0255">Endonuclease</keyword>
<dbReference type="SUPFAM" id="SSF49265">
    <property type="entry name" value="Fibronectin type III"/>
    <property type="match status" value="1"/>
</dbReference>
<dbReference type="SUPFAM" id="SSF49899">
    <property type="entry name" value="Concanavalin A-like lectins/glucanases"/>
    <property type="match status" value="1"/>
</dbReference>
<gene>
    <name evidence="8" type="ORF">ACFSR1_19425</name>
</gene>
<comment type="caution">
    <text evidence="8">The sequence shown here is derived from an EMBL/GenBank/DDBJ whole genome shotgun (WGS) entry which is preliminary data.</text>
</comment>
<dbReference type="InterPro" id="IPR013783">
    <property type="entry name" value="Ig-like_fold"/>
</dbReference>
<keyword evidence="4" id="KW-0378">Hydrolase</keyword>
<dbReference type="CDD" id="cd06263">
    <property type="entry name" value="MAM"/>
    <property type="match status" value="1"/>
</dbReference>
<dbReference type="SMART" id="SM00137">
    <property type="entry name" value="MAM"/>
    <property type="match status" value="1"/>
</dbReference>